<sequence length="109" mass="12387">MPPFSVKDANLRQLGFQPLASYASWDYPVEQHEPGFLPISDIRYLHSEPAADNTRLYAYAWVDGPGLLLATERHISTNQHIVAELETDDPLALRQVVEAFFRQHNQPEG</sequence>
<gene>
    <name evidence="1" type="ORF">CDA63_08985</name>
</gene>
<reference evidence="1 2" key="1">
    <citation type="submission" date="2017-06" db="EMBL/GenBank/DDBJ databases">
        <title>Hymenobacter amundsenii sp. nov. isolated from regoliths in Antarctica.</title>
        <authorList>
            <person name="Sedlacek I."/>
            <person name="Kralova S."/>
            <person name="Pantucek R."/>
            <person name="Svec P."/>
            <person name="Holochova P."/>
            <person name="Stankova E."/>
            <person name="Vrbovska V."/>
            <person name="Busse H.-J."/>
        </authorList>
    </citation>
    <scope>NUCLEOTIDE SEQUENCE [LARGE SCALE GENOMIC DNA]</scope>
    <source>
        <strain evidence="1 2">CCM 8682</strain>
    </source>
</reference>
<evidence type="ECO:0000313" key="1">
    <source>
        <dbReference type="EMBL" id="OWP63500.1"/>
    </source>
</evidence>
<accession>A0A246FLA7</accession>
<organism evidence="1 2">
    <name type="scientific">Hymenobacter amundsenii</name>
    <dbReference type="NCBI Taxonomy" id="2006685"/>
    <lineage>
        <taxon>Bacteria</taxon>
        <taxon>Pseudomonadati</taxon>
        <taxon>Bacteroidota</taxon>
        <taxon>Cytophagia</taxon>
        <taxon>Cytophagales</taxon>
        <taxon>Hymenobacteraceae</taxon>
        <taxon>Hymenobacter</taxon>
    </lineage>
</organism>
<comment type="caution">
    <text evidence="1">The sequence shown here is derived from an EMBL/GenBank/DDBJ whole genome shotgun (WGS) entry which is preliminary data.</text>
</comment>
<dbReference type="OrthoDB" id="882023at2"/>
<name>A0A246FLA7_9BACT</name>
<dbReference type="Proteomes" id="UP000197277">
    <property type="component" value="Unassembled WGS sequence"/>
</dbReference>
<protein>
    <submittedName>
        <fullName evidence="1">Uncharacterized protein</fullName>
    </submittedName>
</protein>
<keyword evidence="2" id="KW-1185">Reference proteome</keyword>
<proteinExistence type="predicted"/>
<dbReference type="EMBL" id="NIRR01000011">
    <property type="protein sequence ID" value="OWP63500.1"/>
    <property type="molecule type" value="Genomic_DNA"/>
</dbReference>
<evidence type="ECO:0000313" key="2">
    <source>
        <dbReference type="Proteomes" id="UP000197277"/>
    </source>
</evidence>
<dbReference type="AlphaFoldDB" id="A0A246FLA7"/>
<dbReference type="RefSeq" id="WP_088464114.1">
    <property type="nucleotide sequence ID" value="NZ_NIRR01000011.1"/>
</dbReference>